<evidence type="ECO:0000313" key="2">
    <source>
        <dbReference type="EMBL" id="GAB96956.1"/>
    </source>
</evidence>
<dbReference type="RefSeq" id="WP_006593488.1">
    <property type="nucleotide sequence ID" value="NZ_BAHD01000053.1"/>
</dbReference>
<feature type="region of interest" description="Disordered" evidence="1">
    <location>
        <begin position="99"/>
        <end position="154"/>
    </location>
</feature>
<evidence type="ECO:0000256" key="1">
    <source>
        <dbReference type="SAM" id="MobiDB-lite"/>
    </source>
</evidence>
<comment type="caution">
    <text evidence="2">The sequence shown here is derived from an EMBL/GenBank/DDBJ whole genome shotgun (WGS) entry which is preliminary data.</text>
</comment>
<dbReference type="Proteomes" id="UP000008366">
    <property type="component" value="Unassembled WGS sequence"/>
</dbReference>
<keyword evidence="2" id="KW-0347">Helicase</keyword>
<organism evidence="2 3">
    <name type="scientific">Kineosphaera limosa NBRC 100340</name>
    <dbReference type="NCBI Taxonomy" id="1184609"/>
    <lineage>
        <taxon>Bacteria</taxon>
        <taxon>Bacillati</taxon>
        <taxon>Actinomycetota</taxon>
        <taxon>Actinomycetes</taxon>
        <taxon>Micrococcales</taxon>
        <taxon>Dermatophilaceae</taxon>
        <taxon>Kineosphaera</taxon>
    </lineage>
</organism>
<keyword evidence="2" id="KW-0378">Hydrolase</keyword>
<dbReference type="STRING" id="1184609.KILIM_053_00070"/>
<reference evidence="2 3" key="1">
    <citation type="submission" date="2012-08" db="EMBL/GenBank/DDBJ databases">
        <title>Whole genome shotgun sequence of Kineosphaera limosa NBRC 100340.</title>
        <authorList>
            <person name="Yoshida I."/>
            <person name="Isaki S."/>
            <person name="Hosoyama A."/>
            <person name="Tsuchikane K."/>
            <person name="Katsumata H."/>
            <person name="Ando Y."/>
            <person name="Ohji S."/>
            <person name="Hamada M."/>
            <person name="Tamura T."/>
            <person name="Yamazoe A."/>
            <person name="Yamazaki S."/>
            <person name="Fujita N."/>
        </authorList>
    </citation>
    <scope>NUCLEOTIDE SEQUENCE [LARGE SCALE GENOMIC DNA]</scope>
    <source>
        <strain evidence="2 3">NBRC 100340</strain>
    </source>
</reference>
<gene>
    <name evidence="2" type="ORF">KILIM_053_00070</name>
</gene>
<keyword evidence="2" id="KW-0547">Nucleotide-binding</keyword>
<feature type="compositionally biased region" description="Low complexity" evidence="1">
    <location>
        <begin position="136"/>
        <end position="154"/>
    </location>
</feature>
<name>K6WT02_9MICO</name>
<keyword evidence="3" id="KW-1185">Reference proteome</keyword>
<dbReference type="AlphaFoldDB" id="K6WT02"/>
<proteinExistence type="predicted"/>
<evidence type="ECO:0000313" key="3">
    <source>
        <dbReference type="Proteomes" id="UP000008366"/>
    </source>
</evidence>
<protein>
    <submittedName>
        <fullName evidence="2">Putative ATP-dependent helicase</fullName>
    </submittedName>
</protein>
<sequence>MTSDDKLSAGLQESVVTTALLRRLTRRPDLQATIAGVDSADQADVLAAHLGTSILRGLRVPSDTDEAGRLALVRLVLELLDAAEDTPVDGVRRLLALTKPARPGAPPTYPEGVRPSTPLSDVALLTNAHGDPSLGSESRPNSTRPTRSTSSAPS</sequence>
<dbReference type="eggNOG" id="COG3886">
    <property type="taxonomic scope" value="Bacteria"/>
</dbReference>
<accession>K6WT02</accession>
<dbReference type="GO" id="GO:0004386">
    <property type="term" value="F:helicase activity"/>
    <property type="evidence" value="ECO:0007669"/>
    <property type="project" value="UniProtKB-KW"/>
</dbReference>
<keyword evidence="2" id="KW-0067">ATP-binding</keyword>
<dbReference type="EMBL" id="BAHD01000053">
    <property type="protein sequence ID" value="GAB96956.1"/>
    <property type="molecule type" value="Genomic_DNA"/>
</dbReference>